<comment type="subcellular location">
    <subcellularLocation>
        <location evidence="6">Cytoplasm</location>
    </subcellularLocation>
</comment>
<protein>
    <recommendedName>
        <fullName evidence="6">tRNA(Ile)-lysidine synthase</fullName>
        <ecNumber evidence="6">6.3.4.19</ecNumber>
    </recommendedName>
    <alternativeName>
        <fullName evidence="6">tRNA(Ile)-2-lysyl-cytidine synthase</fullName>
    </alternativeName>
    <alternativeName>
        <fullName evidence="6">tRNA(Ile)-lysidine synthetase</fullName>
    </alternativeName>
</protein>
<dbReference type="NCBIfam" id="TIGR02432">
    <property type="entry name" value="lysidine_TilS_N"/>
    <property type="match status" value="1"/>
</dbReference>
<keyword evidence="3" id="KW-0547">Nucleotide-binding</keyword>
<dbReference type="PANTHER" id="PTHR43033">
    <property type="entry name" value="TRNA(ILE)-LYSIDINE SYNTHASE-RELATED"/>
    <property type="match status" value="1"/>
</dbReference>
<evidence type="ECO:0000313" key="10">
    <source>
        <dbReference type="Proteomes" id="UP000326944"/>
    </source>
</evidence>
<dbReference type="Proteomes" id="UP000326944">
    <property type="component" value="Plasmid unnamed"/>
</dbReference>
<dbReference type="InterPro" id="IPR011063">
    <property type="entry name" value="TilS/TtcA_N"/>
</dbReference>
<evidence type="ECO:0000256" key="1">
    <source>
        <dbReference type="ARBA" id="ARBA00022598"/>
    </source>
</evidence>
<dbReference type="GO" id="GO:0032267">
    <property type="term" value="F:tRNA(Ile)-lysidine synthase activity"/>
    <property type="evidence" value="ECO:0007669"/>
    <property type="project" value="UniProtKB-EC"/>
</dbReference>
<comment type="caution">
    <text evidence="6">Lacks conserved residue(s) required for the propagation of feature annotation.</text>
</comment>
<comment type="function">
    <text evidence="6">Ligates lysine onto the cytidine present at position 34 of the AUA codon-specific tRNA(Ile) that contains the anticodon CAU, in an ATP-dependent manner. Cytidine is converted to lysidine, thus changing the amino acid specificity of the tRNA from methionine to isoleucine.</text>
</comment>
<comment type="catalytic activity">
    <reaction evidence="5 6">
        <text>cytidine(34) in tRNA(Ile2) + L-lysine + ATP = lysidine(34) in tRNA(Ile2) + AMP + diphosphate + H(+)</text>
        <dbReference type="Rhea" id="RHEA:43744"/>
        <dbReference type="Rhea" id="RHEA-COMP:10625"/>
        <dbReference type="Rhea" id="RHEA-COMP:10670"/>
        <dbReference type="ChEBI" id="CHEBI:15378"/>
        <dbReference type="ChEBI" id="CHEBI:30616"/>
        <dbReference type="ChEBI" id="CHEBI:32551"/>
        <dbReference type="ChEBI" id="CHEBI:33019"/>
        <dbReference type="ChEBI" id="CHEBI:82748"/>
        <dbReference type="ChEBI" id="CHEBI:83665"/>
        <dbReference type="ChEBI" id="CHEBI:456215"/>
        <dbReference type="EC" id="6.3.4.19"/>
    </reaction>
</comment>
<evidence type="ECO:0000259" key="7">
    <source>
        <dbReference type="Pfam" id="PF01171"/>
    </source>
</evidence>
<evidence type="ECO:0000256" key="5">
    <source>
        <dbReference type="ARBA" id="ARBA00048539"/>
    </source>
</evidence>
<dbReference type="EC" id="6.3.4.19" evidence="6"/>
<dbReference type="Pfam" id="PF01171">
    <property type="entry name" value="ATP_bind_3"/>
    <property type="match status" value="1"/>
</dbReference>
<dbReference type="EMBL" id="CP043617">
    <property type="protein sequence ID" value="QFR49956.1"/>
    <property type="molecule type" value="Genomic_DNA"/>
</dbReference>
<dbReference type="KEGG" id="sulg:FJR48_11940"/>
<sequence length="329" mass="38540">MLKSDVLEHLKSSKNLLAFSAGVDSSALLCLLLDANIKFDIAIVDYGLRVQSKDEVAYAKELADKYNIKCFIHKAEKIDTNFEASARKIRYDFFESLIQDNGYDNLLTAHHLGDRFEWMLMQFCKGAGCAELSGMKSVQNKKNYKLIRPLLHLDKSELLEYLKNNKIKYFEDKSNFDESYTRNSFRHGYTNPLISEHLDGIKKSFEYIDADIDALIIETDLNVKNDFAYFISTKNKRSDIYAIDKYLKSQNYMLSANERELLKTNNTLVVGRKFVVNFHKEYIFIAPYIDKDTKMSKEFKERMRKLKIEPKLRAYFYNHLEVFESLELE</sequence>
<dbReference type="OrthoDB" id="5289653at2"/>
<dbReference type="GO" id="GO:0005524">
    <property type="term" value="F:ATP binding"/>
    <property type="evidence" value="ECO:0007669"/>
    <property type="project" value="UniProtKB-KW"/>
</dbReference>
<feature type="domain" description="tRNA(Ile)-lysidine/2-thiocytidine synthase N-terminal" evidence="7">
    <location>
        <begin position="15"/>
        <end position="187"/>
    </location>
</feature>
<keyword evidence="6" id="KW-0963">Cytoplasm</keyword>
<proteinExistence type="inferred from homology"/>
<dbReference type="InterPro" id="IPR014729">
    <property type="entry name" value="Rossmann-like_a/b/a_fold"/>
</dbReference>
<accession>A0A5P8P2R8</accession>
<evidence type="ECO:0000313" key="9">
    <source>
        <dbReference type="EMBL" id="QFR50513.1"/>
    </source>
</evidence>
<dbReference type="GO" id="GO:0005737">
    <property type="term" value="C:cytoplasm"/>
    <property type="evidence" value="ECO:0007669"/>
    <property type="project" value="UniProtKB-SubCell"/>
</dbReference>
<dbReference type="RefSeq" id="WP_152307904.1">
    <property type="nucleotide sequence ID" value="NZ_CP043617.1"/>
</dbReference>
<keyword evidence="2 6" id="KW-0819">tRNA processing</keyword>
<gene>
    <name evidence="6 8" type="primary">tilS</name>
    <name evidence="8" type="ORF">FJR48_09555</name>
    <name evidence="9" type="ORF">FJR48_11940</name>
</gene>
<evidence type="ECO:0000313" key="8">
    <source>
        <dbReference type="EMBL" id="QFR49956.1"/>
    </source>
</evidence>
<name>A0A5P8P2R8_9BACT</name>
<dbReference type="InterPro" id="IPR012094">
    <property type="entry name" value="tRNA_Ile_lys_synt"/>
</dbReference>
<dbReference type="Gene3D" id="3.40.50.620">
    <property type="entry name" value="HUPs"/>
    <property type="match status" value="1"/>
</dbReference>
<dbReference type="InterPro" id="IPR012795">
    <property type="entry name" value="tRNA_Ile_lys_synt_N"/>
</dbReference>
<geneLocation type="plasmid" evidence="9">
    <name>unnamed</name>
</geneLocation>
<organism evidence="8 10">
    <name type="scientific">Sulfurimonas lithotrophica</name>
    <dbReference type="NCBI Taxonomy" id="2590022"/>
    <lineage>
        <taxon>Bacteria</taxon>
        <taxon>Pseudomonadati</taxon>
        <taxon>Campylobacterota</taxon>
        <taxon>Epsilonproteobacteria</taxon>
        <taxon>Campylobacterales</taxon>
        <taxon>Sulfurimonadaceae</taxon>
        <taxon>Sulfurimonas</taxon>
    </lineage>
</organism>
<dbReference type="KEGG" id="sulg:FJR48_09555"/>
<dbReference type="HAMAP" id="MF_01161">
    <property type="entry name" value="tRNA_Ile_lys_synt"/>
    <property type="match status" value="1"/>
</dbReference>
<dbReference type="EMBL" id="CP043618">
    <property type="protein sequence ID" value="QFR50513.1"/>
    <property type="molecule type" value="Genomic_DNA"/>
</dbReference>
<keyword evidence="4" id="KW-0067">ATP-binding</keyword>
<evidence type="ECO:0000256" key="3">
    <source>
        <dbReference type="ARBA" id="ARBA00022741"/>
    </source>
</evidence>
<evidence type="ECO:0000256" key="2">
    <source>
        <dbReference type="ARBA" id="ARBA00022694"/>
    </source>
</evidence>
<keyword evidence="1 6" id="KW-0436">Ligase</keyword>
<dbReference type="SUPFAM" id="SSF52402">
    <property type="entry name" value="Adenine nucleotide alpha hydrolases-like"/>
    <property type="match status" value="1"/>
</dbReference>
<dbReference type="PANTHER" id="PTHR43033:SF1">
    <property type="entry name" value="TRNA(ILE)-LYSIDINE SYNTHASE-RELATED"/>
    <property type="match status" value="1"/>
</dbReference>
<evidence type="ECO:0000256" key="4">
    <source>
        <dbReference type="ARBA" id="ARBA00022840"/>
    </source>
</evidence>
<dbReference type="Proteomes" id="UP000326944">
    <property type="component" value="Chromosome"/>
</dbReference>
<evidence type="ECO:0000256" key="6">
    <source>
        <dbReference type="HAMAP-Rule" id="MF_01161"/>
    </source>
</evidence>
<dbReference type="GO" id="GO:0006400">
    <property type="term" value="P:tRNA modification"/>
    <property type="evidence" value="ECO:0007669"/>
    <property type="project" value="UniProtKB-UniRule"/>
</dbReference>
<reference evidence="8 10" key="1">
    <citation type="submission" date="2019-09" db="EMBL/GenBank/DDBJ databases">
        <title>Sulfurimonas gotlandica sp. nov., a chemoautotrophic and psychrotolerant epsilonproteobacterium isolated from a pelagic redoxcline, and an emended description of the genus Sulfurimonas.</title>
        <authorList>
            <person name="Wang S."/>
            <person name="Jiang L."/>
            <person name="Shao S."/>
        </authorList>
    </citation>
    <scope>NUCLEOTIDE SEQUENCE [LARGE SCALE GENOMIC DNA]</scope>
    <source>
        <strain evidence="8 10">GYSZ_1</strain>
        <plasmid evidence="9 10">unnamed</plasmid>
    </source>
</reference>
<keyword evidence="9" id="KW-0614">Plasmid</keyword>
<dbReference type="AlphaFoldDB" id="A0A5P8P2R8"/>
<keyword evidence="10" id="KW-1185">Reference proteome</keyword>
<dbReference type="CDD" id="cd01992">
    <property type="entry name" value="TilS_N"/>
    <property type="match status" value="1"/>
</dbReference>
<comment type="similarity">
    <text evidence="6">Belongs to the tRNA(Ile)-lysidine synthase family.</text>
</comment>